<evidence type="ECO:0000313" key="1">
    <source>
        <dbReference type="EMBL" id="MBL1410232.1"/>
    </source>
</evidence>
<comment type="caution">
    <text evidence="1">The sequence shown here is derived from an EMBL/GenBank/DDBJ whole genome shotgun (WGS) entry which is preliminary data.</text>
</comment>
<organism evidence="1 2">
    <name type="scientific">Sphingobacterium faecale</name>
    <dbReference type="NCBI Taxonomy" id="2803775"/>
    <lineage>
        <taxon>Bacteria</taxon>
        <taxon>Pseudomonadati</taxon>
        <taxon>Bacteroidota</taxon>
        <taxon>Sphingobacteriia</taxon>
        <taxon>Sphingobacteriales</taxon>
        <taxon>Sphingobacteriaceae</taxon>
        <taxon>Sphingobacterium</taxon>
    </lineage>
</organism>
<dbReference type="RefSeq" id="WP_202103935.1">
    <property type="nucleotide sequence ID" value="NZ_JAERTY010000009.1"/>
</dbReference>
<keyword evidence="2" id="KW-1185">Reference proteome</keyword>
<proteinExistence type="predicted"/>
<evidence type="ECO:0000313" key="2">
    <source>
        <dbReference type="Proteomes" id="UP000625283"/>
    </source>
</evidence>
<dbReference type="EMBL" id="JAERTY010000009">
    <property type="protein sequence ID" value="MBL1410232.1"/>
    <property type="molecule type" value="Genomic_DNA"/>
</dbReference>
<accession>A0ABS1R691</accession>
<gene>
    <name evidence="1" type="ORF">JKG61_15870</name>
</gene>
<protein>
    <submittedName>
        <fullName evidence="1">Uncharacterized protein</fullName>
    </submittedName>
</protein>
<sequence length="424" mass="50369">MMKNTQKKPKAKHFRYLSKENIENPTSYINNFYGSETNLASWLDDLNTMVNTSFCAKMKGAHQQWKGYHCKKLIEQVEFAYSIFVGYDLKKIKGRLKIHPVDYRQLHSPINQKPANSERWIFDTLRLFFSFQNLKGWYKILDRIWINLIDRGDVIEEHERIGEDRLVIIKELFTRIAIALNLIYELGELPRIKKNELLKPNVIEDDLTTTVDSLLSTELPNPTKNIDKKFNTLKAIKKEIIDKIKFQFCIESLSDLQNLFRELNQYILTNRKNWNELFEFTDPERLLSSYSVIKEILDVINQNIDDIHPAHSESNRPNIDDLYKIWIQDKTIQFLSISELSSPEYYLYLIYTSYDAYDWILNLEALFRTFLTLNKDEIIYDVKLPIHFLLDLQKLIELSYLIAFKDKIQSLNPTEPEQLEMQQE</sequence>
<name>A0ABS1R691_9SPHI</name>
<reference evidence="1 2" key="1">
    <citation type="submission" date="2021-01" db="EMBL/GenBank/DDBJ databases">
        <title>C459-1 draft genome sequence.</title>
        <authorList>
            <person name="Zhang X.-F."/>
        </authorList>
    </citation>
    <scope>NUCLEOTIDE SEQUENCE [LARGE SCALE GENOMIC DNA]</scope>
    <source>
        <strain evidence="2">C459-1</strain>
    </source>
</reference>
<dbReference type="Proteomes" id="UP000625283">
    <property type="component" value="Unassembled WGS sequence"/>
</dbReference>